<dbReference type="EMBL" id="BAAACO010000001">
    <property type="protein sequence ID" value="GAA0858442.1"/>
    <property type="molecule type" value="Genomic_DNA"/>
</dbReference>
<dbReference type="RefSeq" id="WP_054199970.1">
    <property type="nucleotide sequence ID" value="NZ_BAAACO010000001.1"/>
</dbReference>
<dbReference type="Gene3D" id="1.10.1660.10">
    <property type="match status" value="1"/>
</dbReference>
<evidence type="ECO:0000313" key="2">
    <source>
        <dbReference type="EMBL" id="GAA0858442.1"/>
    </source>
</evidence>
<gene>
    <name evidence="2" type="ORF">GCM10008916_16270</name>
</gene>
<proteinExistence type="predicted"/>
<dbReference type="Proteomes" id="UP001501764">
    <property type="component" value="Unassembled WGS sequence"/>
</dbReference>
<protein>
    <submittedName>
        <fullName evidence="2">Helix-turn-helix domain-containing protein</fullName>
    </submittedName>
</protein>
<dbReference type="SMART" id="SM00422">
    <property type="entry name" value="HTH_MERR"/>
    <property type="match status" value="1"/>
</dbReference>
<sequence length="87" mass="10319">MSRPRSIEKIQNSDFITISELVQLSGMRYSTLKYYTEENLLPFEQLESRLVRRYPRIEALKRIDEIKKLKSAGLTIEEIKIKLLKDC</sequence>
<comment type="caution">
    <text evidence="2">The sequence shown here is derived from an EMBL/GenBank/DDBJ whole genome shotgun (WGS) entry which is preliminary data.</text>
</comment>
<accession>A0ABN1LPH0</accession>
<keyword evidence="3" id="KW-1185">Reference proteome</keyword>
<evidence type="ECO:0000259" key="1">
    <source>
        <dbReference type="SMART" id="SM00422"/>
    </source>
</evidence>
<reference evidence="2 3" key="1">
    <citation type="journal article" date="2019" name="Int. J. Syst. Evol. Microbiol.">
        <title>The Global Catalogue of Microorganisms (GCM) 10K type strain sequencing project: providing services to taxonomists for standard genome sequencing and annotation.</title>
        <authorList>
            <consortium name="The Broad Institute Genomics Platform"/>
            <consortium name="The Broad Institute Genome Sequencing Center for Infectious Disease"/>
            <person name="Wu L."/>
            <person name="Ma J."/>
        </authorList>
    </citation>
    <scope>NUCLEOTIDE SEQUENCE [LARGE SCALE GENOMIC DNA]</scope>
    <source>
        <strain evidence="2 3">JCM 6485</strain>
    </source>
</reference>
<dbReference type="InterPro" id="IPR009061">
    <property type="entry name" value="DNA-bd_dom_put_sf"/>
</dbReference>
<name>A0ABN1LPH0_9CLOT</name>
<evidence type="ECO:0000313" key="3">
    <source>
        <dbReference type="Proteomes" id="UP001501764"/>
    </source>
</evidence>
<dbReference type="SUPFAM" id="SSF46955">
    <property type="entry name" value="Putative DNA-binding domain"/>
    <property type="match status" value="1"/>
</dbReference>
<dbReference type="Pfam" id="PF13411">
    <property type="entry name" value="MerR_1"/>
    <property type="match status" value="1"/>
</dbReference>
<feature type="domain" description="HTH merR-type" evidence="1">
    <location>
        <begin position="16"/>
        <end position="86"/>
    </location>
</feature>
<organism evidence="2 3">
    <name type="scientific">Clostridium nitritogenes</name>
    <dbReference type="NCBI Taxonomy" id="83340"/>
    <lineage>
        <taxon>Bacteria</taxon>
        <taxon>Bacillati</taxon>
        <taxon>Bacillota</taxon>
        <taxon>Clostridia</taxon>
        <taxon>Eubacteriales</taxon>
        <taxon>Clostridiaceae</taxon>
        <taxon>Clostridium</taxon>
    </lineage>
</organism>
<dbReference type="InterPro" id="IPR000551">
    <property type="entry name" value="MerR-type_HTH_dom"/>
</dbReference>